<keyword evidence="3 4" id="KW-0732">Signal</keyword>
<feature type="chain" id="PRO_5038508143" description="Periplasmic binding protein domain-containing protein" evidence="4">
    <location>
        <begin position="22"/>
        <end position="345"/>
    </location>
</feature>
<evidence type="ECO:0000256" key="1">
    <source>
        <dbReference type="ARBA" id="ARBA00004196"/>
    </source>
</evidence>
<name>A0A2V1HLK6_9MICO</name>
<dbReference type="OrthoDB" id="5093953at2"/>
<dbReference type="PROSITE" id="PS51257">
    <property type="entry name" value="PROKAR_LIPOPROTEIN"/>
    <property type="match status" value="1"/>
</dbReference>
<dbReference type="CDD" id="cd01536">
    <property type="entry name" value="PBP1_ABC_sugar_binding-like"/>
    <property type="match status" value="1"/>
</dbReference>
<dbReference type="SUPFAM" id="SSF53822">
    <property type="entry name" value="Periplasmic binding protein-like I"/>
    <property type="match status" value="1"/>
</dbReference>
<dbReference type="Gene3D" id="3.40.50.2300">
    <property type="match status" value="2"/>
</dbReference>
<dbReference type="Pfam" id="PF13407">
    <property type="entry name" value="Peripla_BP_4"/>
    <property type="match status" value="1"/>
</dbReference>
<organism evidence="6 7">
    <name type="scientific">Amnibacterium flavum</name>
    <dbReference type="NCBI Taxonomy" id="2173173"/>
    <lineage>
        <taxon>Bacteria</taxon>
        <taxon>Bacillati</taxon>
        <taxon>Actinomycetota</taxon>
        <taxon>Actinomycetes</taxon>
        <taxon>Micrococcales</taxon>
        <taxon>Microbacteriaceae</taxon>
        <taxon>Amnibacterium</taxon>
    </lineage>
</organism>
<dbReference type="InterPro" id="IPR028082">
    <property type="entry name" value="Peripla_BP_I"/>
</dbReference>
<dbReference type="PANTHER" id="PTHR46847">
    <property type="entry name" value="D-ALLOSE-BINDING PERIPLASMIC PROTEIN-RELATED"/>
    <property type="match status" value="1"/>
</dbReference>
<dbReference type="GO" id="GO:0030246">
    <property type="term" value="F:carbohydrate binding"/>
    <property type="evidence" value="ECO:0007669"/>
    <property type="project" value="UniProtKB-ARBA"/>
</dbReference>
<keyword evidence="7" id="KW-1185">Reference proteome</keyword>
<feature type="domain" description="Periplasmic binding protein" evidence="5">
    <location>
        <begin position="42"/>
        <end position="307"/>
    </location>
</feature>
<evidence type="ECO:0000259" key="5">
    <source>
        <dbReference type="Pfam" id="PF13407"/>
    </source>
</evidence>
<dbReference type="GO" id="GO:0030313">
    <property type="term" value="C:cell envelope"/>
    <property type="evidence" value="ECO:0007669"/>
    <property type="project" value="UniProtKB-SubCell"/>
</dbReference>
<sequence length="345" mass="35705">MRVNRAIATSVLAVMALSVTACSSGGPSAGDASDTGEDVVRIGFFNPIGANVVTAANLKGVEDEAAKWGATVTSLDANFDQATQISQMQDAIASQQYDAWVVMPVNGVAVADTVKQAIEAGIVVVADWNNIGSDLASIEPQVEGITSVVAQPFGDQGQYIAEAIVSGCEDIDPCDAVYMPGSFNQRSEQVRIDALSAVIADYPNIVLHTSADGNFETAAAQAAANDTMLAIPGVDVFATPGDQMALGIVSAVEDAGRQDEIKVISAGTSEKTVQMVRDGSLFADIVALPYSEGVYSTRYAIQAVLGEGDVPPFLNSLDLSPIGPIATKETLSTGDGVDFVGEYEG</sequence>
<dbReference type="AlphaFoldDB" id="A0A2V1HLK6"/>
<evidence type="ECO:0000256" key="4">
    <source>
        <dbReference type="SAM" id="SignalP"/>
    </source>
</evidence>
<dbReference type="InterPro" id="IPR025997">
    <property type="entry name" value="SBP_2_dom"/>
</dbReference>
<dbReference type="Proteomes" id="UP000244893">
    <property type="component" value="Unassembled WGS sequence"/>
</dbReference>
<gene>
    <name evidence="6" type="ORF">DDQ50_16475</name>
</gene>
<evidence type="ECO:0000256" key="3">
    <source>
        <dbReference type="ARBA" id="ARBA00022729"/>
    </source>
</evidence>
<comment type="subcellular location">
    <subcellularLocation>
        <location evidence="1">Cell envelope</location>
    </subcellularLocation>
</comment>
<evidence type="ECO:0000313" key="6">
    <source>
        <dbReference type="EMBL" id="PVZ93291.1"/>
    </source>
</evidence>
<dbReference type="PANTHER" id="PTHR46847:SF1">
    <property type="entry name" value="D-ALLOSE-BINDING PERIPLASMIC PROTEIN-RELATED"/>
    <property type="match status" value="1"/>
</dbReference>
<accession>A0A2V1HLK6</accession>
<protein>
    <recommendedName>
        <fullName evidence="5">Periplasmic binding protein domain-containing protein</fullName>
    </recommendedName>
</protein>
<evidence type="ECO:0000313" key="7">
    <source>
        <dbReference type="Proteomes" id="UP000244893"/>
    </source>
</evidence>
<reference evidence="6 7" key="1">
    <citation type="submission" date="2018-05" db="EMBL/GenBank/DDBJ databases">
        <title>Amnibacterium sp. M8JJ-5, whole genome shotgun sequence.</title>
        <authorList>
            <person name="Tuo L."/>
        </authorList>
    </citation>
    <scope>NUCLEOTIDE SEQUENCE [LARGE SCALE GENOMIC DNA]</scope>
    <source>
        <strain evidence="6 7">M8JJ-5</strain>
    </source>
</reference>
<comment type="caution">
    <text evidence="6">The sequence shown here is derived from an EMBL/GenBank/DDBJ whole genome shotgun (WGS) entry which is preliminary data.</text>
</comment>
<proteinExistence type="inferred from homology"/>
<evidence type="ECO:0000256" key="2">
    <source>
        <dbReference type="ARBA" id="ARBA00007639"/>
    </source>
</evidence>
<dbReference type="EMBL" id="QEOP01000005">
    <property type="protein sequence ID" value="PVZ93291.1"/>
    <property type="molecule type" value="Genomic_DNA"/>
</dbReference>
<feature type="signal peptide" evidence="4">
    <location>
        <begin position="1"/>
        <end position="21"/>
    </location>
</feature>
<comment type="similarity">
    <text evidence="2">Belongs to the bacterial solute-binding protein 2 family.</text>
</comment>
<dbReference type="RefSeq" id="WP_116757887.1">
    <property type="nucleotide sequence ID" value="NZ_JBHUEX010000002.1"/>
</dbReference>